<gene>
    <name evidence="9" type="ORF">M621_05765</name>
</gene>
<evidence type="ECO:0000259" key="7">
    <source>
        <dbReference type="Pfam" id="PF11846"/>
    </source>
</evidence>
<feature type="transmembrane region" description="Helical" evidence="5">
    <location>
        <begin position="7"/>
        <end position="24"/>
    </location>
</feature>
<feature type="transmembrane region" description="Helical" evidence="5">
    <location>
        <begin position="36"/>
        <end position="53"/>
    </location>
</feature>
<dbReference type="KEGG" id="sry:M621_05765"/>
<feature type="transmembrane region" description="Helical" evidence="5">
    <location>
        <begin position="335"/>
        <end position="360"/>
    </location>
</feature>
<feature type="transmembrane region" description="Helical" evidence="5">
    <location>
        <begin position="89"/>
        <end position="107"/>
    </location>
</feature>
<feature type="transmembrane region" description="Helical" evidence="5">
    <location>
        <begin position="164"/>
        <end position="183"/>
    </location>
</feature>
<dbReference type="AlphaFoldDB" id="S4YG54"/>
<feature type="transmembrane region" description="Helical" evidence="5">
    <location>
        <begin position="119"/>
        <end position="144"/>
    </location>
</feature>
<dbReference type="eggNOG" id="COG3307">
    <property type="taxonomic scope" value="Bacteria"/>
</dbReference>
<dbReference type="InterPro" id="IPR031726">
    <property type="entry name" value="PglL_A"/>
</dbReference>
<comment type="subcellular location">
    <subcellularLocation>
        <location evidence="1">Membrane</location>
        <topology evidence="1">Multi-pass membrane protein</topology>
    </subcellularLocation>
</comment>
<dbReference type="GO" id="GO:0016020">
    <property type="term" value="C:membrane"/>
    <property type="evidence" value="ECO:0007669"/>
    <property type="project" value="UniProtKB-SubCell"/>
</dbReference>
<dbReference type="EMBL" id="CP006566">
    <property type="protein sequence ID" value="AGP43370.1"/>
    <property type="molecule type" value="Genomic_DNA"/>
</dbReference>
<evidence type="ECO:0000256" key="1">
    <source>
        <dbReference type="ARBA" id="ARBA00004141"/>
    </source>
</evidence>
<feature type="domain" description="Virulence factor membrane-bound polymerase C-terminal" evidence="7">
    <location>
        <begin position="384"/>
        <end position="567"/>
    </location>
</feature>
<dbReference type="InterPro" id="IPR021797">
    <property type="entry name" value="Wzy_C_2"/>
</dbReference>
<feature type="transmembrane region" description="Helical" evidence="5">
    <location>
        <begin position="242"/>
        <end position="262"/>
    </location>
</feature>
<dbReference type="Pfam" id="PF15864">
    <property type="entry name" value="PglL_A"/>
    <property type="match status" value="1"/>
</dbReference>
<feature type="transmembrane region" description="Helical" evidence="5">
    <location>
        <begin position="65"/>
        <end position="83"/>
    </location>
</feature>
<feature type="transmembrane region" description="Helical" evidence="5">
    <location>
        <begin position="372"/>
        <end position="393"/>
    </location>
</feature>
<dbReference type="PANTHER" id="PTHR37422">
    <property type="entry name" value="TEICHURONIC ACID BIOSYNTHESIS PROTEIN TUAE"/>
    <property type="match status" value="1"/>
</dbReference>
<evidence type="ECO:0000256" key="5">
    <source>
        <dbReference type="SAM" id="Phobius"/>
    </source>
</evidence>
<evidence type="ECO:0000313" key="10">
    <source>
        <dbReference type="Proteomes" id="UP000014900"/>
    </source>
</evidence>
<dbReference type="PATRIC" id="fig|1348660.3.peg.1109"/>
<accession>S4YG54</accession>
<reference evidence="9 10" key="1">
    <citation type="journal article" date="2013" name="Genome Announc.">
        <title>Genome Sequence of Serratia plymuthica Strain S13, an Endophyte with Germination- and Plant-Growth-Promoting Activity from the Flower of Styrian Oil Pumpkin.</title>
        <authorList>
            <person name="Muller H."/>
            <person name="Furnkranz M."/>
            <person name="Grube M."/>
            <person name="Berg G."/>
        </authorList>
    </citation>
    <scope>NUCLEOTIDE SEQUENCE [LARGE SCALE GENOMIC DNA]</scope>
    <source>
        <strain evidence="9">S13</strain>
    </source>
</reference>
<feature type="transmembrane region" description="Helical" evidence="5">
    <location>
        <begin position="399"/>
        <end position="418"/>
    </location>
</feature>
<protein>
    <submittedName>
        <fullName evidence="9">Polymerase</fullName>
    </submittedName>
</protein>
<evidence type="ECO:0000256" key="3">
    <source>
        <dbReference type="ARBA" id="ARBA00022989"/>
    </source>
</evidence>
<evidence type="ECO:0000259" key="6">
    <source>
        <dbReference type="Pfam" id="PF04932"/>
    </source>
</evidence>
<evidence type="ECO:0000256" key="2">
    <source>
        <dbReference type="ARBA" id="ARBA00022692"/>
    </source>
</evidence>
<sequence>MVFERIFFLFIILIFIPTAFYLPNPGGVGLALPFNLLFYGGAALLMTVCWRAVRRGRIVITLTSRGVWVACLLLVLPVIFTRPEWQSNAGWRVAGMLAGAAFYFTWLQVRMSARQRHAILYLILSAAVLQALIVLLQLFAPAMAQSWIPSANPRAFGIFQQPNVLASFIATGLALALAAYVLPGFQLLNTRTECWRRRALAAVLVLLSMVLVWVQSRTGWLAGALVLGLFVLCFCRRYPQVIAIASLLVAGGSVAAALVLWWGNELDGALRYASHAGSNHARYTMLRDTLAMIAEKPLLGWGYGGFEYSFQHFRINQTPPTAVTEIARHPHNELLLWWVEGGVVALLGMLLLVWTGIKLVARAHWYDKRTLACGKASAGEALALCVALLPIALHCQTEYPFYLSALHWLVFLLLLAMLDRLVSPRLGTGCGLKRWRLPMLTLSLAALFVMATGFYSARVLTQAERGGLQDMRQMDALTGWVSWMHDDRLQFDRQLAGLLAFNRTRDEQRLETYVQWAEHYLTYRIDTNVYANLLLILRHQQKLALAERYQRDAASLFPMDARFIVALPETLEGV</sequence>
<feature type="domain" description="Protein glycosylation ligase" evidence="8">
    <location>
        <begin position="155"/>
        <end position="177"/>
    </location>
</feature>
<feature type="transmembrane region" description="Helical" evidence="5">
    <location>
        <begin position="195"/>
        <end position="213"/>
    </location>
</feature>
<keyword evidence="4 5" id="KW-0472">Membrane</keyword>
<dbReference type="Pfam" id="PF11846">
    <property type="entry name" value="Wzy_C_2"/>
    <property type="match status" value="1"/>
</dbReference>
<proteinExistence type="predicted"/>
<evidence type="ECO:0000256" key="4">
    <source>
        <dbReference type="ARBA" id="ARBA00023136"/>
    </source>
</evidence>
<dbReference type="HOGENOM" id="CLU_034284_0_0_6"/>
<dbReference type="RefSeq" id="WP_020438599.1">
    <property type="nucleotide sequence ID" value="NC_021659.1"/>
</dbReference>
<feature type="transmembrane region" description="Helical" evidence="5">
    <location>
        <begin position="439"/>
        <end position="457"/>
    </location>
</feature>
<dbReference type="InterPro" id="IPR051533">
    <property type="entry name" value="WaaL-like"/>
</dbReference>
<name>S4YG54_SERPL</name>
<keyword evidence="3 5" id="KW-1133">Transmembrane helix</keyword>
<dbReference type="Pfam" id="PF04932">
    <property type="entry name" value="Wzy_C"/>
    <property type="match status" value="1"/>
</dbReference>
<dbReference type="InterPro" id="IPR007016">
    <property type="entry name" value="O-antigen_ligase-rel_domated"/>
</dbReference>
<evidence type="ECO:0000313" key="9">
    <source>
        <dbReference type="EMBL" id="AGP43370.1"/>
    </source>
</evidence>
<dbReference type="PANTHER" id="PTHR37422:SF21">
    <property type="entry name" value="EXOQ-LIKE PROTEIN"/>
    <property type="match status" value="1"/>
</dbReference>
<feature type="domain" description="O-antigen ligase-related" evidence="6">
    <location>
        <begin position="202"/>
        <end position="349"/>
    </location>
</feature>
<organism evidence="9 10">
    <name type="scientific">Serratia plymuthica S13</name>
    <dbReference type="NCBI Taxonomy" id="1348660"/>
    <lineage>
        <taxon>Bacteria</taxon>
        <taxon>Pseudomonadati</taxon>
        <taxon>Pseudomonadota</taxon>
        <taxon>Gammaproteobacteria</taxon>
        <taxon>Enterobacterales</taxon>
        <taxon>Yersiniaceae</taxon>
        <taxon>Serratia</taxon>
    </lineage>
</organism>
<dbReference type="Proteomes" id="UP000014900">
    <property type="component" value="Chromosome"/>
</dbReference>
<keyword evidence="2 5" id="KW-0812">Transmembrane</keyword>
<evidence type="ECO:0000259" key="8">
    <source>
        <dbReference type="Pfam" id="PF15864"/>
    </source>
</evidence>